<accession>A0A0G0M7N6</accession>
<comment type="caution">
    <text evidence="1">The sequence shown here is derived from an EMBL/GenBank/DDBJ whole genome shotgun (WGS) entry which is preliminary data.</text>
</comment>
<evidence type="ECO:0000313" key="1">
    <source>
        <dbReference type="EMBL" id="KKR00129.1"/>
    </source>
</evidence>
<evidence type="ECO:0000313" key="2">
    <source>
        <dbReference type="Proteomes" id="UP000033881"/>
    </source>
</evidence>
<sequence>MIPNWQRNGFKNKEEAIKKITADISKMYPMDPWALMDGNLRTRIKKFQKKI</sequence>
<gene>
    <name evidence="1" type="ORF">UT24_C0016G0018</name>
</gene>
<protein>
    <submittedName>
        <fullName evidence="1">Uncharacterized protein</fullName>
    </submittedName>
</protein>
<organism evidence="1 2">
    <name type="scientific">Candidatus Woesebacteria bacterium GW2011_GWB1_39_12</name>
    <dbReference type="NCBI Taxonomy" id="1618574"/>
    <lineage>
        <taxon>Bacteria</taxon>
        <taxon>Candidatus Woeseibacteriota</taxon>
    </lineage>
</organism>
<dbReference type="Proteomes" id="UP000033881">
    <property type="component" value="Unassembled WGS sequence"/>
</dbReference>
<name>A0A0G0M7N6_9BACT</name>
<dbReference type="STRING" id="1618574.UT24_C0016G0018"/>
<proteinExistence type="predicted"/>
<reference evidence="1 2" key="1">
    <citation type="journal article" date="2015" name="Nature">
        <title>rRNA introns, odd ribosomes, and small enigmatic genomes across a large radiation of phyla.</title>
        <authorList>
            <person name="Brown C.T."/>
            <person name="Hug L.A."/>
            <person name="Thomas B.C."/>
            <person name="Sharon I."/>
            <person name="Castelle C.J."/>
            <person name="Singh A."/>
            <person name="Wilkins M.J."/>
            <person name="Williams K.H."/>
            <person name="Banfield J.F."/>
        </authorList>
    </citation>
    <scope>NUCLEOTIDE SEQUENCE [LARGE SCALE GENOMIC DNA]</scope>
</reference>
<dbReference type="AlphaFoldDB" id="A0A0G0M7N6"/>
<dbReference type="EMBL" id="LBWB01000016">
    <property type="protein sequence ID" value="KKR00129.1"/>
    <property type="molecule type" value="Genomic_DNA"/>
</dbReference>